<dbReference type="PANTHER" id="PTHR24320">
    <property type="entry name" value="RETINOL DEHYDROGENASE"/>
    <property type="match status" value="1"/>
</dbReference>
<keyword evidence="2" id="KW-0560">Oxidoreductase</keyword>
<reference evidence="5 6" key="1">
    <citation type="submission" date="2019-11" db="EMBL/GenBank/DDBJ databases">
        <title>Draft genome of Amycolatopsis RM579.</title>
        <authorList>
            <person name="Duangmal K."/>
            <person name="Mingma R."/>
        </authorList>
    </citation>
    <scope>NUCLEOTIDE SEQUENCE [LARGE SCALE GENOMIC DNA]</scope>
    <source>
        <strain evidence="5 6">RM579</strain>
    </source>
</reference>
<dbReference type="Pfam" id="PF00106">
    <property type="entry name" value="adh_short"/>
    <property type="match status" value="1"/>
</dbReference>
<feature type="region of interest" description="Disordered" evidence="4">
    <location>
        <begin position="295"/>
        <end position="319"/>
    </location>
</feature>
<feature type="compositionally biased region" description="Basic and acidic residues" evidence="4">
    <location>
        <begin position="305"/>
        <end position="319"/>
    </location>
</feature>
<evidence type="ECO:0000256" key="4">
    <source>
        <dbReference type="SAM" id="MobiDB-lite"/>
    </source>
</evidence>
<evidence type="ECO:0000313" key="6">
    <source>
        <dbReference type="Proteomes" id="UP000440096"/>
    </source>
</evidence>
<sequence length="319" mass="34062">MRISAARSRFAASDVPPMSGRMVVVTGANSGIGHVTARVLAERGARVVLAVRNREKGLAAATAIDGDTEVRELDLADLASIRSFAHDLTEPIDLLINNAGISLPPFSRTADGFELQFGTNHLGHFALTNLLLPQIRQRVVTVASLVHVIGTIDFTDLNWERRRYRPTPAYGQSKLANLLFTAELQRLLSVAGSAVISTAAHPGLSATNLMRSDNPNLRFRTEKALLSLITQGAEDGALPTLYAATADISGNSYAGPGGFLGVRGAPKPAGRAARARDASAARQLWEASEKLTGVSFPLTTQSSSSEDRRQENSIDESRP</sequence>
<dbReference type="CDD" id="cd05327">
    <property type="entry name" value="retinol-DH_like_SDR_c_like"/>
    <property type="match status" value="1"/>
</dbReference>
<dbReference type="PRINTS" id="PR00081">
    <property type="entry name" value="GDHRDH"/>
</dbReference>
<organism evidence="5 6">
    <name type="scientific">Amycolatopsis pithecellobii</name>
    <dbReference type="NCBI Taxonomy" id="664692"/>
    <lineage>
        <taxon>Bacteria</taxon>
        <taxon>Bacillati</taxon>
        <taxon>Actinomycetota</taxon>
        <taxon>Actinomycetes</taxon>
        <taxon>Pseudonocardiales</taxon>
        <taxon>Pseudonocardiaceae</taxon>
        <taxon>Amycolatopsis</taxon>
    </lineage>
</organism>
<evidence type="ECO:0000256" key="2">
    <source>
        <dbReference type="ARBA" id="ARBA00023002"/>
    </source>
</evidence>
<dbReference type="Gene3D" id="3.40.50.720">
    <property type="entry name" value="NAD(P)-binding Rossmann-like Domain"/>
    <property type="match status" value="1"/>
</dbReference>
<accession>A0A6N7Z541</accession>
<dbReference type="AlphaFoldDB" id="A0A6N7Z541"/>
<dbReference type="InterPro" id="IPR036291">
    <property type="entry name" value="NAD(P)-bd_dom_sf"/>
</dbReference>
<keyword evidence="6" id="KW-1185">Reference proteome</keyword>
<dbReference type="OrthoDB" id="4577644at2"/>
<comment type="caution">
    <text evidence="5">The sequence shown here is derived from an EMBL/GenBank/DDBJ whole genome shotgun (WGS) entry which is preliminary data.</text>
</comment>
<evidence type="ECO:0000313" key="5">
    <source>
        <dbReference type="EMBL" id="MTD55614.1"/>
    </source>
</evidence>
<comment type="similarity">
    <text evidence="1 3">Belongs to the short-chain dehydrogenases/reductases (SDR) family.</text>
</comment>
<proteinExistence type="inferred from homology"/>
<dbReference type="Proteomes" id="UP000440096">
    <property type="component" value="Unassembled WGS sequence"/>
</dbReference>
<dbReference type="RefSeq" id="WP_154757815.1">
    <property type="nucleotide sequence ID" value="NZ_WMBA01000024.1"/>
</dbReference>
<name>A0A6N7Z541_9PSEU</name>
<dbReference type="EMBL" id="WMBA01000024">
    <property type="protein sequence ID" value="MTD55614.1"/>
    <property type="molecule type" value="Genomic_DNA"/>
</dbReference>
<dbReference type="PANTHER" id="PTHR24320:SF148">
    <property type="entry name" value="NAD(P)-BINDING ROSSMANN-FOLD SUPERFAMILY PROTEIN"/>
    <property type="match status" value="1"/>
</dbReference>
<dbReference type="GO" id="GO:0016491">
    <property type="term" value="F:oxidoreductase activity"/>
    <property type="evidence" value="ECO:0007669"/>
    <property type="project" value="UniProtKB-KW"/>
</dbReference>
<dbReference type="NCBIfam" id="NF004846">
    <property type="entry name" value="PRK06197.1"/>
    <property type="match status" value="1"/>
</dbReference>
<dbReference type="SUPFAM" id="SSF51735">
    <property type="entry name" value="NAD(P)-binding Rossmann-fold domains"/>
    <property type="match status" value="1"/>
</dbReference>
<evidence type="ECO:0000256" key="3">
    <source>
        <dbReference type="RuleBase" id="RU000363"/>
    </source>
</evidence>
<gene>
    <name evidence="5" type="ORF">GKO32_16755</name>
</gene>
<dbReference type="InterPro" id="IPR002347">
    <property type="entry name" value="SDR_fam"/>
</dbReference>
<dbReference type="PRINTS" id="PR00080">
    <property type="entry name" value="SDRFAMILY"/>
</dbReference>
<evidence type="ECO:0000256" key="1">
    <source>
        <dbReference type="ARBA" id="ARBA00006484"/>
    </source>
</evidence>
<protein>
    <submittedName>
        <fullName evidence="5">SDR family NAD(P)-dependent oxidoreductase</fullName>
    </submittedName>
</protein>